<dbReference type="GeneID" id="20247227"/>
<sequence>MNVGVAHSDTNPTHSYLNSKGIWLTYLLIIFMGHLVLLSIPSFSVAFAWTLTNVLHDLAMFIMLHITKGTPWVTADQGDARTQTQWEQIDFGQQFTDTKKFLTCVPIALFMLASFYTKYDSFHFIVNFSFLLLSLIPKLPQLHGVRLFGINKY</sequence>
<dbReference type="CTD" id="20247227"/>
<dbReference type="OMA" id="STHYTHF"/>
<evidence type="ECO:0000313" key="7">
    <source>
        <dbReference type="EMBL" id="ESP03214.1"/>
    </source>
</evidence>
<evidence type="ECO:0008006" key="9">
    <source>
        <dbReference type="Google" id="ProtNLM"/>
    </source>
</evidence>
<keyword evidence="3 6" id="KW-0812">Transmembrane</keyword>
<reference evidence="7 8" key="1">
    <citation type="journal article" date="2013" name="Nature">
        <title>Insights into bilaterian evolution from three spiralian genomes.</title>
        <authorList>
            <person name="Simakov O."/>
            <person name="Marletaz F."/>
            <person name="Cho S.J."/>
            <person name="Edsinger-Gonzales E."/>
            <person name="Havlak P."/>
            <person name="Hellsten U."/>
            <person name="Kuo D.H."/>
            <person name="Larsson T."/>
            <person name="Lv J."/>
            <person name="Arendt D."/>
            <person name="Savage R."/>
            <person name="Osoegawa K."/>
            <person name="de Jong P."/>
            <person name="Grimwood J."/>
            <person name="Chapman J.A."/>
            <person name="Shapiro H."/>
            <person name="Aerts A."/>
            <person name="Otillar R.P."/>
            <person name="Terry A.Y."/>
            <person name="Boore J.L."/>
            <person name="Grigoriev I.V."/>
            <person name="Lindberg D.R."/>
            <person name="Seaver E.C."/>
            <person name="Weisblat D.A."/>
            <person name="Putnam N.H."/>
            <person name="Rokhsar D.S."/>
        </authorList>
    </citation>
    <scope>NUCLEOTIDE SEQUENCE [LARGE SCALE GENOMIC DNA]</scope>
</reference>
<dbReference type="OrthoDB" id="1932233at2759"/>
<gene>
    <name evidence="7" type="ORF">LOTGIDRAFT_224625</name>
</gene>
<dbReference type="Proteomes" id="UP000030746">
    <property type="component" value="Unassembled WGS sequence"/>
</dbReference>
<evidence type="ECO:0000256" key="6">
    <source>
        <dbReference type="SAM" id="Phobius"/>
    </source>
</evidence>
<comment type="similarity">
    <text evidence="2">Belongs to the ORM family.</text>
</comment>
<dbReference type="HOGENOM" id="CLU_072117_3_0_1"/>
<dbReference type="STRING" id="225164.V4AGP3"/>
<dbReference type="GO" id="GO:2000303">
    <property type="term" value="P:regulation of ceramide biosynthetic process"/>
    <property type="evidence" value="ECO:0007669"/>
    <property type="project" value="UniProtKB-ARBA"/>
</dbReference>
<name>V4AGP3_LOTGI</name>
<comment type="subcellular location">
    <subcellularLocation>
        <location evidence="1">Membrane</location>
        <topology evidence="1">Multi-pass membrane protein</topology>
    </subcellularLocation>
</comment>
<feature type="transmembrane region" description="Helical" evidence="6">
    <location>
        <begin position="46"/>
        <end position="64"/>
    </location>
</feature>
<dbReference type="PIRSF" id="PIRSF018147">
    <property type="entry name" value="ORMDL"/>
    <property type="match status" value="1"/>
</dbReference>
<evidence type="ECO:0000313" key="8">
    <source>
        <dbReference type="Proteomes" id="UP000030746"/>
    </source>
</evidence>
<evidence type="ECO:0000256" key="3">
    <source>
        <dbReference type="ARBA" id="ARBA00022692"/>
    </source>
</evidence>
<dbReference type="RefSeq" id="XP_009046137.1">
    <property type="nucleotide sequence ID" value="XM_009047889.1"/>
</dbReference>
<keyword evidence="4 6" id="KW-1133">Transmembrane helix</keyword>
<dbReference type="GO" id="GO:0005789">
    <property type="term" value="C:endoplasmic reticulum membrane"/>
    <property type="evidence" value="ECO:0007669"/>
    <property type="project" value="InterPro"/>
</dbReference>
<evidence type="ECO:0000256" key="5">
    <source>
        <dbReference type="ARBA" id="ARBA00023136"/>
    </source>
</evidence>
<dbReference type="AlphaFoldDB" id="V4AGP3"/>
<dbReference type="PANTHER" id="PTHR12665">
    <property type="entry name" value="ORMDL PROTEINS"/>
    <property type="match status" value="1"/>
</dbReference>
<evidence type="ECO:0000256" key="1">
    <source>
        <dbReference type="ARBA" id="ARBA00004141"/>
    </source>
</evidence>
<evidence type="ECO:0000256" key="2">
    <source>
        <dbReference type="ARBA" id="ARBA00007649"/>
    </source>
</evidence>
<accession>V4AGP3</accession>
<dbReference type="Pfam" id="PF04061">
    <property type="entry name" value="ORMDL"/>
    <property type="match status" value="1"/>
</dbReference>
<keyword evidence="8" id="KW-1185">Reference proteome</keyword>
<dbReference type="KEGG" id="lgi:LOTGIDRAFT_224625"/>
<evidence type="ECO:0000256" key="4">
    <source>
        <dbReference type="ARBA" id="ARBA00022989"/>
    </source>
</evidence>
<dbReference type="InterPro" id="IPR007203">
    <property type="entry name" value="ORMDL"/>
</dbReference>
<feature type="transmembrane region" description="Helical" evidence="6">
    <location>
        <begin position="21"/>
        <end position="40"/>
    </location>
</feature>
<proteinExistence type="inferred from homology"/>
<keyword evidence="5 6" id="KW-0472">Membrane</keyword>
<organism evidence="7 8">
    <name type="scientific">Lottia gigantea</name>
    <name type="common">Giant owl limpet</name>
    <dbReference type="NCBI Taxonomy" id="225164"/>
    <lineage>
        <taxon>Eukaryota</taxon>
        <taxon>Metazoa</taxon>
        <taxon>Spiralia</taxon>
        <taxon>Lophotrochozoa</taxon>
        <taxon>Mollusca</taxon>
        <taxon>Gastropoda</taxon>
        <taxon>Patellogastropoda</taxon>
        <taxon>Lottioidea</taxon>
        <taxon>Lottiidae</taxon>
        <taxon>Lottia</taxon>
    </lineage>
</organism>
<protein>
    <recommendedName>
        <fullName evidence="9">ORM1-like protein 3</fullName>
    </recommendedName>
</protein>
<dbReference type="EMBL" id="KB200084">
    <property type="protein sequence ID" value="ESP03214.1"/>
    <property type="molecule type" value="Genomic_DNA"/>
</dbReference>